<dbReference type="Pfam" id="PF04313">
    <property type="entry name" value="HSDR_N"/>
    <property type="match status" value="1"/>
</dbReference>
<evidence type="ECO:0000256" key="7">
    <source>
        <dbReference type="ARBA" id="ARBA00022759"/>
    </source>
</evidence>
<dbReference type="STRING" id="145857.GA0070616_3316"/>
<dbReference type="InterPro" id="IPR004473">
    <property type="entry name" value="Restrct_endonuc_typeI_HsdR"/>
</dbReference>
<evidence type="ECO:0000313" key="14">
    <source>
        <dbReference type="Proteomes" id="UP000199699"/>
    </source>
</evidence>
<comment type="function">
    <text evidence="11">Subunit R is required for both nuclease and ATPase activities, but not for modification.</text>
</comment>
<keyword evidence="8 11" id="KW-0378">Hydrolase</keyword>
<dbReference type="SUPFAM" id="SSF52540">
    <property type="entry name" value="P-loop containing nucleoside triphosphate hydrolases"/>
    <property type="match status" value="1"/>
</dbReference>
<evidence type="ECO:0000256" key="6">
    <source>
        <dbReference type="ARBA" id="ARBA00022747"/>
    </source>
</evidence>
<keyword evidence="6 11" id="KW-0680">Restriction system</keyword>
<evidence type="ECO:0000256" key="5">
    <source>
        <dbReference type="ARBA" id="ARBA00022741"/>
    </source>
</evidence>
<dbReference type="AlphaFoldDB" id="A0A1C6SAH9"/>
<keyword evidence="4" id="KW-0540">Nuclease</keyword>
<comment type="catalytic activity">
    <reaction evidence="1 11">
        <text>Endonucleolytic cleavage of DNA to give random double-stranded fragments with terminal 5'-phosphates, ATP is simultaneously hydrolyzed.</text>
        <dbReference type="EC" id="3.1.21.3"/>
    </reaction>
</comment>
<evidence type="ECO:0000313" key="13">
    <source>
        <dbReference type="EMBL" id="SCL26480.1"/>
    </source>
</evidence>
<keyword evidence="9 11" id="KW-0067">ATP-binding</keyword>
<dbReference type="InterPro" id="IPR055180">
    <property type="entry name" value="HsdR_RecA-like_helicase_dom_2"/>
</dbReference>
<dbReference type="OrthoDB" id="9758243at2"/>
<dbReference type="InterPro" id="IPR027417">
    <property type="entry name" value="P-loop_NTPase"/>
</dbReference>
<protein>
    <recommendedName>
        <fullName evidence="11">Type I restriction enzyme endonuclease subunit</fullName>
        <shortName evidence="11">R protein</shortName>
        <ecNumber evidence="11">3.1.21.3</ecNumber>
    </recommendedName>
</protein>
<name>A0A1C6SAH9_9ACTN</name>
<accession>A0A1C6SAH9</accession>
<dbReference type="PANTHER" id="PTHR30195:SF15">
    <property type="entry name" value="TYPE I RESTRICTION ENZYME HINDI ENDONUCLEASE SUBUNIT"/>
    <property type="match status" value="1"/>
</dbReference>
<dbReference type="Pfam" id="PF22679">
    <property type="entry name" value="T1R_D3-like"/>
    <property type="match status" value="1"/>
</dbReference>
<dbReference type="EMBL" id="FMHT01000003">
    <property type="protein sequence ID" value="SCL26480.1"/>
    <property type="molecule type" value="Genomic_DNA"/>
</dbReference>
<dbReference type="CDD" id="cd18030">
    <property type="entry name" value="DEXHc_RE_I_HsdR"/>
    <property type="match status" value="1"/>
</dbReference>
<evidence type="ECO:0000256" key="2">
    <source>
        <dbReference type="ARBA" id="ARBA00008598"/>
    </source>
</evidence>
<dbReference type="InterPro" id="IPR014001">
    <property type="entry name" value="Helicase_ATP-bd"/>
</dbReference>
<dbReference type="PANTHER" id="PTHR30195">
    <property type="entry name" value="TYPE I SITE-SPECIFIC DEOXYRIBONUCLEASE PROTEIN SUBUNIT M AND R"/>
    <property type="match status" value="1"/>
</dbReference>
<dbReference type="SMART" id="SM00487">
    <property type="entry name" value="DEXDc"/>
    <property type="match status" value="1"/>
</dbReference>
<evidence type="ECO:0000256" key="8">
    <source>
        <dbReference type="ARBA" id="ARBA00022801"/>
    </source>
</evidence>
<proteinExistence type="inferred from homology"/>
<reference evidence="13 14" key="1">
    <citation type="submission" date="2016-06" db="EMBL/GenBank/DDBJ databases">
        <authorList>
            <person name="Kjaerup R.B."/>
            <person name="Dalgaard T.S."/>
            <person name="Juul-Madsen H.R."/>
        </authorList>
    </citation>
    <scope>NUCLEOTIDE SEQUENCE [LARGE SCALE GENOMIC DNA]</scope>
    <source>
        <strain evidence="13 14">DSM 43818</strain>
    </source>
</reference>
<feature type="domain" description="Helicase ATP-binding" evidence="12">
    <location>
        <begin position="267"/>
        <end position="434"/>
    </location>
</feature>
<evidence type="ECO:0000256" key="9">
    <source>
        <dbReference type="ARBA" id="ARBA00022840"/>
    </source>
</evidence>
<dbReference type="Gene3D" id="3.90.1570.50">
    <property type="match status" value="1"/>
</dbReference>
<dbReference type="CDD" id="cd18800">
    <property type="entry name" value="SF2_C_EcoR124I-like"/>
    <property type="match status" value="1"/>
</dbReference>
<evidence type="ECO:0000259" key="12">
    <source>
        <dbReference type="PROSITE" id="PS51192"/>
    </source>
</evidence>
<dbReference type="PROSITE" id="PS51192">
    <property type="entry name" value="HELICASE_ATP_BIND_1"/>
    <property type="match status" value="1"/>
</dbReference>
<evidence type="ECO:0000256" key="11">
    <source>
        <dbReference type="RuleBase" id="RU364115"/>
    </source>
</evidence>
<organism evidence="13 14">
    <name type="scientific">Micromonospora nigra</name>
    <dbReference type="NCBI Taxonomy" id="145857"/>
    <lineage>
        <taxon>Bacteria</taxon>
        <taxon>Bacillati</taxon>
        <taxon>Actinomycetota</taxon>
        <taxon>Actinomycetes</taxon>
        <taxon>Micromonosporales</taxon>
        <taxon>Micromonosporaceae</taxon>
        <taxon>Micromonospora</taxon>
    </lineage>
</organism>
<dbReference type="InterPro" id="IPR051268">
    <property type="entry name" value="Type-I_R_enzyme_R_subunit"/>
</dbReference>
<keyword evidence="14" id="KW-1185">Reference proteome</keyword>
<gene>
    <name evidence="13" type="ORF">GA0070616_3316</name>
</gene>
<evidence type="ECO:0000256" key="4">
    <source>
        <dbReference type="ARBA" id="ARBA00022722"/>
    </source>
</evidence>
<comment type="similarity">
    <text evidence="2 11">Belongs to the HsdR family.</text>
</comment>
<dbReference type="Gene3D" id="3.40.50.300">
    <property type="entry name" value="P-loop containing nucleotide triphosphate hydrolases"/>
    <property type="match status" value="2"/>
</dbReference>
<dbReference type="GO" id="GO:0009307">
    <property type="term" value="P:DNA restriction-modification system"/>
    <property type="evidence" value="ECO:0007669"/>
    <property type="project" value="UniProtKB-KW"/>
</dbReference>
<evidence type="ECO:0000256" key="1">
    <source>
        <dbReference type="ARBA" id="ARBA00000851"/>
    </source>
</evidence>
<evidence type="ECO:0000256" key="3">
    <source>
        <dbReference type="ARBA" id="ARBA00011296"/>
    </source>
</evidence>
<sequence length="978" mass="110666">MTVLKISEAYTAQFPMVAHAEEVGWTPLSPVDAEVFRRGRETMLLTSVLEDKLQAFNPWLTSDQARAIVETIEALPPTIEGNWEILRWMRGEHKWYDEGEKRNRSVQLVDFNTPDNNELQITWEWKIEPVARKGNRADVIFLVNGLPVTIVEHKNPTSGDALTRGITQLRRYEKETPELIAQTQLYNVTHMLGYWYGVTWNVSRRFVFKWKYTEDESYKSATQAFFEPHAFLRTLKDWILFYVEDSETRKSVLREHQRKAVDKIVARCSDPEKNRGLIWHTQGSGKTFTLLTAARQILEDKASFDNATVILVVDRNELEGQLKGWVDRLLGEMQAADINVERAESKADLQRIFDSDRRGLIVSMIHKFERIKANSSLRDNIFVFVDEAHRSIAADLGTYLMAAVPNATIVGFTGTPIGDSQAGSGSFKIFGRDDEDGYLDKYSIIESIEDETTLPIRYKLAPSSMRLPVKDLEEQFYALAGEEDVTDVDELNRVLERAVNLRAFLGAVDRVDQVAQFVAGHFKENVLPLGYKAFVVAVDRETCAKYKRALDQYLPPEWSEVVYSKNVNDVVDRPAVADLQLSETREQEVRKLFKKADQEPKILIVTDKLLTGYDAPVLYAMYLDKPMRNHVLLQSLARVNRPYIDGENVSKKVGLVVDFVSVLEDMKKALTLDAGAIKGALEDLDILMVDLHQKITAAAGEYLRADGAKTPDAQLEAAVFGRFIDPAARKVFYDAYKDIEALWEILSPDPGLRDHIQTFKDLSKLYAAVRANYSESGSFLGDLEHKTRKLIEDSATQEGLGRFSKVVDFDVETLEQLKGDDGPDEGKAYNLLRGLRKEMEEDPAGAVVLQSIKDRADRVMRNLEDRKINGIAAMVELEALAKEKAKARQKAKDSGLSDVGFAIYWVISQGSAAVAAAFDSMAASREIETMLAKFPSWRENPDERRRLRASLYKPLLTLNKDERAAVIERIVLVLEQAA</sequence>
<dbReference type="NCBIfam" id="TIGR00348">
    <property type="entry name" value="hsdR"/>
    <property type="match status" value="1"/>
</dbReference>
<dbReference type="EC" id="3.1.21.3" evidence="11"/>
<comment type="subunit">
    <text evidence="3 11">The type I restriction/modification system is composed of three polypeptides R, M and S.</text>
</comment>
<keyword evidence="10 11" id="KW-0238">DNA-binding</keyword>
<dbReference type="RefSeq" id="WP_091082865.1">
    <property type="nucleotide sequence ID" value="NZ_FMHT01000003.1"/>
</dbReference>
<dbReference type="CDD" id="cd22332">
    <property type="entry name" value="HsdR_N"/>
    <property type="match status" value="1"/>
</dbReference>
<dbReference type="GO" id="GO:0009035">
    <property type="term" value="F:type I site-specific deoxyribonuclease activity"/>
    <property type="evidence" value="ECO:0007669"/>
    <property type="project" value="UniProtKB-EC"/>
</dbReference>
<dbReference type="Pfam" id="PF18766">
    <property type="entry name" value="SWI2_SNF2"/>
    <property type="match status" value="1"/>
</dbReference>
<dbReference type="InterPro" id="IPR040980">
    <property type="entry name" value="SWI2_SNF2"/>
</dbReference>
<keyword evidence="5 11" id="KW-0547">Nucleotide-binding</keyword>
<dbReference type="InterPro" id="IPR007409">
    <property type="entry name" value="Restrct_endonuc_type1_HsdR_N"/>
</dbReference>
<dbReference type="GO" id="GO:0003677">
    <property type="term" value="F:DNA binding"/>
    <property type="evidence" value="ECO:0007669"/>
    <property type="project" value="UniProtKB-KW"/>
</dbReference>
<dbReference type="Proteomes" id="UP000199699">
    <property type="component" value="Unassembled WGS sequence"/>
</dbReference>
<keyword evidence="7" id="KW-0255">Endonuclease</keyword>
<dbReference type="GO" id="GO:0005524">
    <property type="term" value="F:ATP binding"/>
    <property type="evidence" value="ECO:0007669"/>
    <property type="project" value="UniProtKB-KW"/>
</dbReference>
<evidence type="ECO:0000256" key="10">
    <source>
        <dbReference type="ARBA" id="ARBA00023125"/>
    </source>
</evidence>